<evidence type="ECO:0000256" key="5">
    <source>
        <dbReference type="ARBA" id="ARBA00023002"/>
    </source>
</evidence>
<dbReference type="SUPFAM" id="SSF48264">
    <property type="entry name" value="Cytochrome P450"/>
    <property type="match status" value="1"/>
</dbReference>
<evidence type="ECO:0000256" key="10">
    <source>
        <dbReference type="RuleBase" id="RU000461"/>
    </source>
</evidence>
<dbReference type="PRINTS" id="PR00463">
    <property type="entry name" value="EP450I"/>
</dbReference>
<dbReference type="Gene3D" id="1.10.630.10">
    <property type="entry name" value="Cytochrome P450"/>
    <property type="match status" value="1"/>
</dbReference>
<evidence type="ECO:0000256" key="9">
    <source>
        <dbReference type="PIRSR" id="PIRSR602401-1"/>
    </source>
</evidence>
<protein>
    <submittedName>
        <fullName evidence="11">Cytochrome P450 3A41</fullName>
    </submittedName>
</protein>
<dbReference type="GO" id="GO:0020037">
    <property type="term" value="F:heme binding"/>
    <property type="evidence" value="ECO:0007669"/>
    <property type="project" value="InterPro"/>
</dbReference>
<dbReference type="InterPro" id="IPR036396">
    <property type="entry name" value="Cyt_P450_sf"/>
</dbReference>
<dbReference type="Pfam" id="PF00067">
    <property type="entry name" value="p450"/>
    <property type="match status" value="1"/>
</dbReference>
<feature type="non-terminal residue" evidence="11">
    <location>
        <position position="1"/>
    </location>
</feature>
<comment type="caution">
    <text evidence="11">The sequence shown here is derived from an EMBL/GenBank/DDBJ whole genome shotgun (WGS) entry which is preliminary data.</text>
</comment>
<dbReference type="FunFam" id="1.10.630.10:FF:000182">
    <property type="entry name" value="Cytochrome P450 3A4"/>
    <property type="match status" value="1"/>
</dbReference>
<dbReference type="EMBL" id="CASHTH010001072">
    <property type="protein sequence ID" value="CAI8010950.1"/>
    <property type="molecule type" value="Genomic_DNA"/>
</dbReference>
<evidence type="ECO:0000256" key="7">
    <source>
        <dbReference type="ARBA" id="ARBA00023033"/>
    </source>
</evidence>
<gene>
    <name evidence="11" type="ORF">GBAR_LOCUS7136</name>
</gene>
<evidence type="ECO:0000256" key="3">
    <source>
        <dbReference type="ARBA" id="ARBA00022617"/>
    </source>
</evidence>
<dbReference type="InterPro" id="IPR001128">
    <property type="entry name" value="Cyt_P450"/>
</dbReference>
<keyword evidence="12" id="KW-1185">Reference proteome</keyword>
<organism evidence="11 12">
    <name type="scientific">Geodia barretti</name>
    <name type="common">Barrett's horny sponge</name>
    <dbReference type="NCBI Taxonomy" id="519541"/>
    <lineage>
        <taxon>Eukaryota</taxon>
        <taxon>Metazoa</taxon>
        <taxon>Porifera</taxon>
        <taxon>Demospongiae</taxon>
        <taxon>Heteroscleromorpha</taxon>
        <taxon>Tetractinellida</taxon>
        <taxon>Astrophorina</taxon>
        <taxon>Geodiidae</taxon>
        <taxon>Geodia</taxon>
    </lineage>
</organism>
<keyword evidence="7 10" id="KW-0503">Monooxygenase</keyword>
<dbReference type="GO" id="GO:0005506">
    <property type="term" value="F:iron ion binding"/>
    <property type="evidence" value="ECO:0007669"/>
    <property type="project" value="InterPro"/>
</dbReference>
<dbReference type="CDD" id="cd11055">
    <property type="entry name" value="CYP3A-like"/>
    <property type="match status" value="1"/>
</dbReference>
<comment type="similarity">
    <text evidence="2 10">Belongs to the cytochrome P450 family.</text>
</comment>
<evidence type="ECO:0000256" key="8">
    <source>
        <dbReference type="ARBA" id="ARBA00043906"/>
    </source>
</evidence>
<dbReference type="PRINTS" id="PR00385">
    <property type="entry name" value="P450"/>
</dbReference>
<dbReference type="PANTHER" id="PTHR24302:SF15">
    <property type="entry name" value="FATTY-ACID PEROXYGENASE"/>
    <property type="match status" value="1"/>
</dbReference>
<comment type="cofactor">
    <cofactor evidence="1 9">
        <name>heme</name>
        <dbReference type="ChEBI" id="CHEBI:30413"/>
    </cofactor>
</comment>
<dbReference type="InterPro" id="IPR002401">
    <property type="entry name" value="Cyt_P450_E_grp-I"/>
</dbReference>
<dbReference type="InterPro" id="IPR017972">
    <property type="entry name" value="Cyt_P450_CS"/>
</dbReference>
<dbReference type="InterPro" id="IPR050705">
    <property type="entry name" value="Cytochrome_P450_3A"/>
</dbReference>
<keyword evidence="4 9" id="KW-0479">Metal-binding</keyword>
<dbReference type="GO" id="GO:0016705">
    <property type="term" value="F:oxidoreductase activity, acting on paired donors, with incorporation or reduction of molecular oxygen"/>
    <property type="evidence" value="ECO:0007669"/>
    <property type="project" value="InterPro"/>
</dbReference>
<comment type="function">
    <text evidence="8">Cytochromes P450 are a group of heme-thiolate monooxygenases. They oxidize a variety of structurally unrelated compounds, including steroids, fatty acids, and xenobiotics.</text>
</comment>
<reference evidence="11" key="1">
    <citation type="submission" date="2023-03" db="EMBL/GenBank/DDBJ databases">
        <authorList>
            <person name="Steffen K."/>
            <person name="Cardenas P."/>
        </authorList>
    </citation>
    <scope>NUCLEOTIDE SEQUENCE</scope>
</reference>
<keyword evidence="5 10" id="KW-0560">Oxidoreductase</keyword>
<dbReference type="Proteomes" id="UP001174909">
    <property type="component" value="Unassembled WGS sequence"/>
</dbReference>
<keyword evidence="3 9" id="KW-0349">Heme</keyword>
<dbReference type="PANTHER" id="PTHR24302">
    <property type="entry name" value="CYTOCHROME P450 FAMILY 3"/>
    <property type="match status" value="1"/>
</dbReference>
<sequence length="542" mass="59580">GGGFDVCLLPLSSPVGDGLRLYHCYHVCYPLQVGSSVAQSVPPLDMQIAIARFLASPYRLLSNHGIRGPTPLPLLGNFLSINKVGHDRFLEEQIETFGKVFGYYVGTTPKVAITDVEIAKEIMVKEFENFSDRGFIGPPSLIPKALGVQPGMIVSSVEIWRPGRRALTPSFSAMKMKLMVPLIKKSTGVLLDILGGFAESDKSVEVFGVYGGFTMETLMATAFGQDVAVQRGEGDQVSKAADTVFRAAEEGSALSVDVLGLILSSFPCLEPLILRAVRNSEAGSAVKLMNDSAIHLIEARMQSQHPPKVKDLLQLMIDATVDEDNGDNSSRKKLTSTEIAGFSVDFFLAGYETTATTLGFTSYLLAMNTHVQEKLQVEIDEYFEENPDGSLYEAAQKLKYLEMVLFESMRLYTPIPKTQRHCYKTVTVGGVTIPKGADALIPIDVIHHMPQYWPDPYKFDPERFTAEAKANRPQLAYMPFGWGPRNCIGLRFALLEAKIALMEILRKYSFARAPETVENLKPSTGLTLTPKGGVLLKILPRT</sequence>
<feature type="binding site" description="axial binding residue" evidence="9">
    <location>
        <position position="487"/>
    </location>
    <ligand>
        <name>heme</name>
        <dbReference type="ChEBI" id="CHEBI:30413"/>
    </ligand>
    <ligandPart>
        <name>Fe</name>
        <dbReference type="ChEBI" id="CHEBI:18248"/>
    </ligandPart>
</feature>
<evidence type="ECO:0000313" key="11">
    <source>
        <dbReference type="EMBL" id="CAI8010950.1"/>
    </source>
</evidence>
<evidence type="ECO:0000256" key="1">
    <source>
        <dbReference type="ARBA" id="ARBA00001971"/>
    </source>
</evidence>
<dbReference type="AlphaFoldDB" id="A0AA35RGB0"/>
<evidence type="ECO:0000256" key="6">
    <source>
        <dbReference type="ARBA" id="ARBA00023004"/>
    </source>
</evidence>
<proteinExistence type="inferred from homology"/>
<dbReference type="PROSITE" id="PS00086">
    <property type="entry name" value="CYTOCHROME_P450"/>
    <property type="match status" value="1"/>
</dbReference>
<keyword evidence="6 9" id="KW-0408">Iron</keyword>
<evidence type="ECO:0000256" key="2">
    <source>
        <dbReference type="ARBA" id="ARBA00010617"/>
    </source>
</evidence>
<evidence type="ECO:0000256" key="4">
    <source>
        <dbReference type="ARBA" id="ARBA00022723"/>
    </source>
</evidence>
<evidence type="ECO:0000313" key="12">
    <source>
        <dbReference type="Proteomes" id="UP001174909"/>
    </source>
</evidence>
<accession>A0AA35RGB0</accession>
<name>A0AA35RGB0_GEOBA</name>
<dbReference type="GO" id="GO:0008395">
    <property type="term" value="F:steroid hydroxylase activity"/>
    <property type="evidence" value="ECO:0007669"/>
    <property type="project" value="TreeGrafter"/>
</dbReference>